<evidence type="ECO:0008006" key="3">
    <source>
        <dbReference type="Google" id="ProtNLM"/>
    </source>
</evidence>
<dbReference type="Proteomes" id="UP001341281">
    <property type="component" value="Chromosome 04"/>
</dbReference>
<dbReference type="PANTHER" id="PTHR33103:SF117">
    <property type="entry name" value="DUF674 DOMAIN-CONTAINING PROTEIN"/>
    <property type="match status" value="1"/>
</dbReference>
<evidence type="ECO:0000313" key="1">
    <source>
        <dbReference type="EMBL" id="WVZ72328.1"/>
    </source>
</evidence>
<reference evidence="1 2" key="1">
    <citation type="submission" date="2024-02" db="EMBL/GenBank/DDBJ databases">
        <title>High-quality chromosome-scale genome assembly of Pensacola bahiagrass (Paspalum notatum Flugge var. saurae).</title>
        <authorList>
            <person name="Vega J.M."/>
            <person name="Podio M."/>
            <person name="Orjuela J."/>
            <person name="Siena L.A."/>
            <person name="Pessino S.C."/>
            <person name="Combes M.C."/>
            <person name="Mariac C."/>
            <person name="Albertini E."/>
            <person name="Pupilli F."/>
            <person name="Ortiz J.P.A."/>
            <person name="Leblanc O."/>
        </authorList>
    </citation>
    <scope>NUCLEOTIDE SEQUENCE [LARGE SCALE GENOMIC DNA]</scope>
    <source>
        <strain evidence="1">R1</strain>
        <tissue evidence="1">Leaf</tissue>
    </source>
</reference>
<dbReference type="InterPro" id="IPR007750">
    <property type="entry name" value="DUF674"/>
</dbReference>
<keyword evidence="2" id="KW-1185">Reference proteome</keyword>
<proteinExistence type="predicted"/>
<accession>A0AAQ3WS37</accession>
<protein>
    <recommendedName>
        <fullName evidence="3">DUF674 domain-containing protein</fullName>
    </recommendedName>
</protein>
<evidence type="ECO:0000313" key="2">
    <source>
        <dbReference type="Proteomes" id="UP001341281"/>
    </source>
</evidence>
<dbReference type="Pfam" id="PF05056">
    <property type="entry name" value="DUF674"/>
    <property type="match status" value="1"/>
</dbReference>
<sequence length="257" mass="27957">MATPTTLKMKLLIDAKAQRVVFAEADKDVVDFLFSLLALPVTTIVKRLGKESMIGSLGNLYSSVEDFDDKYILPGTEKNAVLQPTVVPSVASSSRSSILVPAQPKYFFKCSQYQSSRCYNYVTDRSGTNCPNCGKEMSAAVAFVSSGAASSGQELQKASYYYYFYYSVAPVAPAKGFVQEVVTYMVRDNLMVTPMSTISSITMLNALAVTDFAALQEKTVRLGYTEGVEILRASLQSTTVLTDVFLGNKRPLGHASS</sequence>
<dbReference type="AlphaFoldDB" id="A0AAQ3WS37"/>
<name>A0AAQ3WS37_PASNO</name>
<organism evidence="1 2">
    <name type="scientific">Paspalum notatum var. saurae</name>
    <dbReference type="NCBI Taxonomy" id="547442"/>
    <lineage>
        <taxon>Eukaryota</taxon>
        <taxon>Viridiplantae</taxon>
        <taxon>Streptophyta</taxon>
        <taxon>Embryophyta</taxon>
        <taxon>Tracheophyta</taxon>
        <taxon>Spermatophyta</taxon>
        <taxon>Magnoliopsida</taxon>
        <taxon>Liliopsida</taxon>
        <taxon>Poales</taxon>
        <taxon>Poaceae</taxon>
        <taxon>PACMAD clade</taxon>
        <taxon>Panicoideae</taxon>
        <taxon>Andropogonodae</taxon>
        <taxon>Paspaleae</taxon>
        <taxon>Paspalinae</taxon>
        <taxon>Paspalum</taxon>
    </lineage>
</organism>
<dbReference type="EMBL" id="CP144748">
    <property type="protein sequence ID" value="WVZ72328.1"/>
    <property type="molecule type" value="Genomic_DNA"/>
</dbReference>
<gene>
    <name evidence="1" type="ORF">U9M48_020805</name>
</gene>
<dbReference type="PANTHER" id="PTHR33103">
    <property type="entry name" value="OS01G0153900 PROTEIN"/>
    <property type="match status" value="1"/>
</dbReference>